<sequence length="216" mass="24417">MGQQSHFDPPILKDVEVAPTVPDAQSTSNELVGDACQTHNIVADSPHEISLTHNHPNKYIIRMETFLTIWMCPPFAAQVHCGDGFLGSNSIEIMNDSEAYEMGMALDSDDDRPVGELTESDVEMLRHIFPDRRDPRVHEFSDLAHSDQACAEGRDDELLEAPEASPSMVIEKGRVFKNLPVLKRWLQAFAMIRKRSYNVLHSYAERRYTVSSPLYC</sequence>
<dbReference type="EMBL" id="CM016552">
    <property type="protein sequence ID" value="TKW40085.1"/>
    <property type="molecule type" value="Genomic_DNA"/>
</dbReference>
<dbReference type="AlphaFoldDB" id="A0A4U6WDC0"/>
<gene>
    <name evidence="1" type="ORF">SEVIR_1G223100v2</name>
</gene>
<protein>
    <submittedName>
        <fullName evidence="1">Uncharacterized protein</fullName>
    </submittedName>
</protein>
<organism evidence="1 2">
    <name type="scientific">Setaria viridis</name>
    <name type="common">Green bristlegrass</name>
    <name type="synonym">Setaria italica subsp. viridis</name>
    <dbReference type="NCBI Taxonomy" id="4556"/>
    <lineage>
        <taxon>Eukaryota</taxon>
        <taxon>Viridiplantae</taxon>
        <taxon>Streptophyta</taxon>
        <taxon>Embryophyta</taxon>
        <taxon>Tracheophyta</taxon>
        <taxon>Spermatophyta</taxon>
        <taxon>Magnoliopsida</taxon>
        <taxon>Liliopsida</taxon>
        <taxon>Poales</taxon>
        <taxon>Poaceae</taxon>
        <taxon>PACMAD clade</taxon>
        <taxon>Panicoideae</taxon>
        <taxon>Panicodae</taxon>
        <taxon>Paniceae</taxon>
        <taxon>Cenchrinae</taxon>
        <taxon>Setaria</taxon>
    </lineage>
</organism>
<dbReference type="Gramene" id="TKW40085">
    <property type="protein sequence ID" value="TKW40085"/>
    <property type="gene ID" value="SEVIR_1G223100v2"/>
</dbReference>
<keyword evidence="2" id="KW-1185">Reference proteome</keyword>
<evidence type="ECO:0000313" key="2">
    <source>
        <dbReference type="Proteomes" id="UP000298652"/>
    </source>
</evidence>
<evidence type="ECO:0000313" key="1">
    <source>
        <dbReference type="EMBL" id="TKW40085.1"/>
    </source>
</evidence>
<proteinExistence type="predicted"/>
<reference evidence="1" key="1">
    <citation type="submission" date="2019-03" db="EMBL/GenBank/DDBJ databases">
        <title>WGS assembly of Setaria viridis.</title>
        <authorList>
            <person name="Huang P."/>
            <person name="Jenkins J."/>
            <person name="Grimwood J."/>
            <person name="Barry K."/>
            <person name="Healey A."/>
            <person name="Mamidi S."/>
            <person name="Sreedasyam A."/>
            <person name="Shu S."/>
            <person name="Feldman M."/>
            <person name="Wu J."/>
            <person name="Yu Y."/>
            <person name="Chen C."/>
            <person name="Johnson J."/>
            <person name="Rokhsar D."/>
            <person name="Baxter I."/>
            <person name="Schmutz J."/>
            <person name="Brutnell T."/>
            <person name="Kellogg E."/>
        </authorList>
    </citation>
    <scope>NUCLEOTIDE SEQUENCE [LARGE SCALE GENOMIC DNA]</scope>
</reference>
<accession>A0A4U6WDC0</accession>
<name>A0A4U6WDC0_SETVI</name>
<dbReference type="Proteomes" id="UP000298652">
    <property type="component" value="Chromosome 1"/>
</dbReference>